<dbReference type="EMBL" id="CP115174">
    <property type="protein sequence ID" value="WBO22736.1"/>
    <property type="molecule type" value="Genomic_DNA"/>
</dbReference>
<gene>
    <name evidence="1" type="ORF">PBT88_00855</name>
</gene>
<accession>A0ABY7NMI5</accession>
<reference evidence="1 2" key="1">
    <citation type="submission" date="2022-12" db="EMBL/GenBank/DDBJ databases">
        <title>Sphingomonas abieness sp. nov., an endophytic bacterium isolated from Abies koreana.</title>
        <authorList>
            <person name="Jiang L."/>
            <person name="Lee J."/>
        </authorList>
    </citation>
    <scope>NUCLEOTIDE SEQUENCE [LARGE SCALE GENOMIC DNA]</scope>
    <source>
        <strain evidence="2">PAMB 00755</strain>
    </source>
</reference>
<organism evidence="1 2">
    <name type="scientific">Sphingomonas abietis</name>
    <dbReference type="NCBI Taxonomy" id="3012344"/>
    <lineage>
        <taxon>Bacteria</taxon>
        <taxon>Pseudomonadati</taxon>
        <taxon>Pseudomonadota</taxon>
        <taxon>Alphaproteobacteria</taxon>
        <taxon>Sphingomonadales</taxon>
        <taxon>Sphingomonadaceae</taxon>
        <taxon>Sphingomonas</taxon>
    </lineage>
</organism>
<keyword evidence="2" id="KW-1185">Reference proteome</keyword>
<dbReference type="Proteomes" id="UP001210865">
    <property type="component" value="Chromosome"/>
</dbReference>
<name>A0ABY7NMI5_9SPHN</name>
<dbReference type="RefSeq" id="WP_270077376.1">
    <property type="nucleotide sequence ID" value="NZ_CP115174.1"/>
</dbReference>
<evidence type="ECO:0000313" key="2">
    <source>
        <dbReference type="Proteomes" id="UP001210865"/>
    </source>
</evidence>
<proteinExistence type="predicted"/>
<protein>
    <submittedName>
        <fullName evidence="1">Uncharacterized protein</fullName>
    </submittedName>
</protein>
<sequence length="94" mass="10541">MFMVSSGWLRGCERGNIPRMPFSHRNFLVSHEHGQGVFERLDPLGRLALVNTIFGCGLQVRSFWNPPSYRAAGLFAAAPHVHRMMSFPPTDISA</sequence>
<evidence type="ECO:0000313" key="1">
    <source>
        <dbReference type="EMBL" id="WBO22736.1"/>
    </source>
</evidence>